<evidence type="ECO:0000313" key="1">
    <source>
        <dbReference type="EMBL" id="KAG7475877.1"/>
    </source>
</evidence>
<comment type="caution">
    <text evidence="1">The sequence shown here is derived from an EMBL/GenBank/DDBJ whole genome shotgun (WGS) entry which is preliminary data.</text>
</comment>
<organism evidence="1 2">
    <name type="scientific">Solea senegalensis</name>
    <name type="common">Senegalese sole</name>
    <dbReference type="NCBI Taxonomy" id="28829"/>
    <lineage>
        <taxon>Eukaryota</taxon>
        <taxon>Metazoa</taxon>
        <taxon>Chordata</taxon>
        <taxon>Craniata</taxon>
        <taxon>Vertebrata</taxon>
        <taxon>Euteleostomi</taxon>
        <taxon>Actinopterygii</taxon>
        <taxon>Neopterygii</taxon>
        <taxon>Teleostei</taxon>
        <taxon>Neoteleostei</taxon>
        <taxon>Acanthomorphata</taxon>
        <taxon>Carangaria</taxon>
        <taxon>Pleuronectiformes</taxon>
        <taxon>Pleuronectoidei</taxon>
        <taxon>Soleidae</taxon>
        <taxon>Solea</taxon>
    </lineage>
</organism>
<proteinExistence type="predicted"/>
<dbReference type="Proteomes" id="UP000693946">
    <property type="component" value="Linkage Group LG9"/>
</dbReference>
<gene>
    <name evidence="1" type="ORF">JOB18_039150</name>
</gene>
<accession>A0AAV6PWX1</accession>
<protein>
    <submittedName>
        <fullName evidence="1">Uncharacterized protein</fullName>
    </submittedName>
</protein>
<evidence type="ECO:0000313" key="2">
    <source>
        <dbReference type="Proteomes" id="UP000693946"/>
    </source>
</evidence>
<keyword evidence="2" id="KW-1185">Reference proteome</keyword>
<name>A0AAV6PWX1_SOLSE</name>
<dbReference type="EMBL" id="JAGKHQ010000021">
    <property type="protein sequence ID" value="KAG7475877.1"/>
    <property type="molecule type" value="Genomic_DNA"/>
</dbReference>
<reference evidence="1 2" key="1">
    <citation type="journal article" date="2021" name="Sci. Rep.">
        <title>Chromosome anchoring in Senegalese sole (Solea senegalensis) reveals sex-associated markers and genome rearrangements in flatfish.</title>
        <authorList>
            <person name="Guerrero-Cozar I."/>
            <person name="Gomez-Garrido J."/>
            <person name="Berbel C."/>
            <person name="Martinez-Blanch J.F."/>
            <person name="Alioto T."/>
            <person name="Claros M.G."/>
            <person name="Gagnaire P.A."/>
            <person name="Manchado M."/>
        </authorList>
    </citation>
    <scope>NUCLEOTIDE SEQUENCE [LARGE SCALE GENOMIC DNA]</scope>
    <source>
        <strain evidence="1">Sse05_10M</strain>
    </source>
</reference>
<dbReference type="AlphaFoldDB" id="A0AAV6PWX1"/>
<sequence>MSERQRFPEGTEESEVFVGRVHRSVRGVATHRDCVASSRRKHVCPVLCQSDADLMLKASLGTNVTAVVISLKHKVQPPPAAAAAAAHEDITSHSSIYLN</sequence>